<accession>A0ABV3ANJ8</accession>
<gene>
    <name evidence="2" type="ORF">AB0H04_43150</name>
</gene>
<organism evidence="2 3">
    <name type="scientific">Streptomyces flaveolus</name>
    <dbReference type="NCBI Taxonomy" id="67297"/>
    <lineage>
        <taxon>Bacteria</taxon>
        <taxon>Bacillati</taxon>
        <taxon>Actinomycetota</taxon>
        <taxon>Actinomycetes</taxon>
        <taxon>Kitasatosporales</taxon>
        <taxon>Streptomycetaceae</taxon>
        <taxon>Streptomyces</taxon>
    </lineage>
</organism>
<reference evidence="2 3" key="1">
    <citation type="submission" date="2024-06" db="EMBL/GenBank/DDBJ databases">
        <title>The Natural Products Discovery Center: Release of the First 8490 Sequenced Strains for Exploring Actinobacteria Biosynthetic Diversity.</title>
        <authorList>
            <person name="Kalkreuter E."/>
            <person name="Kautsar S.A."/>
            <person name="Yang D."/>
            <person name="Bader C.D."/>
            <person name="Teijaro C.N."/>
            <person name="Fluegel L."/>
            <person name="Davis C.M."/>
            <person name="Simpson J.R."/>
            <person name="Lauterbach L."/>
            <person name="Steele A.D."/>
            <person name="Gui C."/>
            <person name="Meng S."/>
            <person name="Li G."/>
            <person name="Viehrig K."/>
            <person name="Ye F."/>
            <person name="Su P."/>
            <person name="Kiefer A.F."/>
            <person name="Nichols A."/>
            <person name="Cepeda A.J."/>
            <person name="Yan W."/>
            <person name="Fan B."/>
            <person name="Jiang Y."/>
            <person name="Adhikari A."/>
            <person name="Zheng C.-J."/>
            <person name="Schuster L."/>
            <person name="Cowan T.M."/>
            <person name="Smanski M.J."/>
            <person name="Chevrette M.G."/>
            <person name="De Carvalho L.P.S."/>
            <person name="Shen B."/>
        </authorList>
    </citation>
    <scope>NUCLEOTIDE SEQUENCE [LARGE SCALE GENOMIC DNA]</scope>
    <source>
        <strain evidence="2 3">NPDC020594</strain>
    </source>
</reference>
<proteinExistence type="predicted"/>
<dbReference type="EMBL" id="JBFAEG010000053">
    <property type="protein sequence ID" value="MEU5713540.1"/>
    <property type="molecule type" value="Genomic_DNA"/>
</dbReference>
<dbReference type="Proteomes" id="UP001551011">
    <property type="component" value="Unassembled WGS sequence"/>
</dbReference>
<protein>
    <submittedName>
        <fullName evidence="2">Uncharacterized protein</fullName>
    </submittedName>
</protein>
<sequence length="60" mass="6320">MGSVHSRCTEPGSAGRAPKNRTDATATAFLNTDCQGDTYYTLPPGTGASDRLLLRSVVFS</sequence>
<comment type="caution">
    <text evidence="2">The sequence shown here is derived from an EMBL/GenBank/DDBJ whole genome shotgun (WGS) entry which is preliminary data.</text>
</comment>
<evidence type="ECO:0000313" key="2">
    <source>
        <dbReference type="EMBL" id="MEU5713540.1"/>
    </source>
</evidence>
<keyword evidence="3" id="KW-1185">Reference proteome</keyword>
<feature type="region of interest" description="Disordered" evidence="1">
    <location>
        <begin position="1"/>
        <end position="24"/>
    </location>
</feature>
<dbReference type="RefSeq" id="WP_078630121.1">
    <property type="nucleotide sequence ID" value="NZ_JBEXDP010000066.1"/>
</dbReference>
<evidence type="ECO:0000256" key="1">
    <source>
        <dbReference type="SAM" id="MobiDB-lite"/>
    </source>
</evidence>
<name>A0ABV3ANJ8_9ACTN</name>
<evidence type="ECO:0000313" key="3">
    <source>
        <dbReference type="Proteomes" id="UP001551011"/>
    </source>
</evidence>